<keyword evidence="4" id="KW-0547">Nucleotide-binding</keyword>
<dbReference type="PROSITE" id="PS51722">
    <property type="entry name" value="G_TR_2"/>
    <property type="match status" value="1"/>
</dbReference>
<reference evidence="11" key="1">
    <citation type="journal article" date="2012" name="Science">
        <title>Fermentation, hydrogen, and sulfur metabolism in multiple uncultivated bacterial phyla.</title>
        <authorList>
            <person name="Wrighton K.C."/>
            <person name="Thomas B.C."/>
            <person name="Sharon I."/>
            <person name="Miller C.S."/>
            <person name="Castelle C.J."/>
            <person name="VerBerkmoes N.C."/>
            <person name="Wilkins M.J."/>
            <person name="Hettich R.L."/>
            <person name="Lipton M.S."/>
            <person name="Williams K.H."/>
            <person name="Long P.E."/>
            <person name="Banfield J.F."/>
        </authorList>
    </citation>
    <scope>NUCLEOTIDE SEQUENCE [LARGE SCALE GENOMIC DNA]</scope>
</reference>
<dbReference type="InterPro" id="IPR036925">
    <property type="entry name" value="TIF_IF2_dom3_sf"/>
</dbReference>
<evidence type="ECO:0000256" key="6">
    <source>
        <dbReference type="ARBA" id="ARBA00023134"/>
    </source>
</evidence>
<dbReference type="NCBIfam" id="TIGR00231">
    <property type="entry name" value="small_GTP"/>
    <property type="match status" value="1"/>
</dbReference>
<evidence type="ECO:0000256" key="8">
    <source>
        <dbReference type="RuleBase" id="RU000644"/>
    </source>
</evidence>
<dbReference type="InterPro" id="IPR000795">
    <property type="entry name" value="T_Tr_GTP-bd_dom"/>
</dbReference>
<comment type="function">
    <text evidence="8">One of the essential components for the initiation of protein synthesis. Protects formylmethionyl-tRNA from spontaneous hydrolysis and promotes its binding to the 30S ribosomal subunits. Also involved in the hydrolysis of GTP during the formation of the 70S ribosomal complex.</text>
</comment>
<evidence type="ECO:0000256" key="3">
    <source>
        <dbReference type="ARBA" id="ARBA00022540"/>
    </source>
</evidence>
<evidence type="ECO:0000313" key="11">
    <source>
        <dbReference type="EMBL" id="EKD24884.1"/>
    </source>
</evidence>
<dbReference type="InterPro" id="IPR009000">
    <property type="entry name" value="Transl_B-barrel_sf"/>
</dbReference>
<dbReference type="InterPro" id="IPR000178">
    <property type="entry name" value="TF_IF2_bacterial-like"/>
</dbReference>
<dbReference type="SUPFAM" id="SSF50447">
    <property type="entry name" value="Translation proteins"/>
    <property type="match status" value="2"/>
</dbReference>
<dbReference type="Gene3D" id="3.40.50.300">
    <property type="entry name" value="P-loop containing nucleotide triphosphate hydrolases"/>
    <property type="match status" value="1"/>
</dbReference>
<dbReference type="Pfam" id="PF04760">
    <property type="entry name" value="IF2_N"/>
    <property type="match status" value="1"/>
</dbReference>
<evidence type="ECO:0000256" key="1">
    <source>
        <dbReference type="ARBA" id="ARBA00007733"/>
    </source>
</evidence>
<sequence>MPKIPVTKTTAKKLSVKSAPKVKTSSKIKEEKKPSTAGKPAMVDKPIEKESAAKVLKSDELLGWWGGFLSWLGFKKEVKTVKQKEEEKRIEEEQQESIVLEKPRRASFSFDKVEPTTSHIIGRKDDSFAGKSNIRPTVRPINTPTIRQASPSVARPASAPYIRPAGASAPVVARPRNTAPQHGGKQFPARTGYQWSKPQHGGSQPHRPFNKPTFFQAKPAFAKPAVPQAPKVQKIATTSANLVKKIEIYINDKITVKEFSEKMWVPLPELMKKLIQNKIMTSITASLDFDTAALIASEFGIVVKKNDNKVDVQTFMSGDLQAILDMDKGAEHLLPRPPIVTVMGHVDHGKTSLLDYLRKTVIAEGEAWGITQSIWASVVDYNGKKICFIDTPGHELFTSLRARWAKLTNVAIIVVAADDSVMPQTVESIWHAKESGVPIVIAITKIDKPGKNIENIKQDLAKYGLIPEDWGGDTPIIGISSKTGQWIPELLEAVLLQTEMLDLKYNPDRSAVGVIVDAHKDPKQGVVSTIIVMTGTLKIWDTIVAYNTTGKIRRMQNRKGQSITSATWWEPIQILGITDLPEPGRIVEVVKNEKEAQEKIALIQEQVDKTVGDSVVKQFITQMQSNVFWAELKLILKSDGSSSLEALQQAVNAIQLPKNVTMRVIQANVWHFTESDLSLAQASGALLLGFNISMNALLKKKADSMKIEMKNFDIIYELVDYLNKLLLGMVEIEQHEVMFAKLEVLGIFFTKNKDMTVWGRVIFGKLHGKPKFTVMRGEDILCTGHVVSLHKNKDTVKEVGEGDECGIKVITGKKIEIWDIIEFYEMQDKPD</sequence>
<comment type="similarity">
    <text evidence="1 8">Belongs to the TRAFAC class translation factor GTPase superfamily. Classic translation factor GTPase family. IF-2 subfamily.</text>
</comment>
<accession>K1YHN6</accession>
<gene>
    <name evidence="11" type="ORF">ACD_80C00145G0018</name>
</gene>
<protein>
    <recommendedName>
        <fullName evidence="2 7">Translation initiation factor IF-2</fullName>
    </recommendedName>
</protein>
<dbReference type="InterPro" id="IPR027417">
    <property type="entry name" value="P-loop_NTPase"/>
</dbReference>
<dbReference type="FunFam" id="3.40.50.300:FF:000019">
    <property type="entry name" value="Translation initiation factor IF-2"/>
    <property type="match status" value="1"/>
</dbReference>
<dbReference type="Pfam" id="PF22042">
    <property type="entry name" value="EF-G_D2"/>
    <property type="match status" value="1"/>
</dbReference>
<dbReference type="AlphaFoldDB" id="K1YHN6"/>
<dbReference type="GO" id="GO:0005829">
    <property type="term" value="C:cytosol"/>
    <property type="evidence" value="ECO:0007669"/>
    <property type="project" value="TreeGrafter"/>
</dbReference>
<keyword evidence="6" id="KW-0342">GTP-binding</keyword>
<dbReference type="InterPro" id="IPR053905">
    <property type="entry name" value="EF-G-like_DII"/>
</dbReference>
<keyword evidence="5 8" id="KW-0648">Protein biosynthesis</keyword>
<dbReference type="Pfam" id="PF11987">
    <property type="entry name" value="IF-2"/>
    <property type="match status" value="1"/>
</dbReference>
<organism evidence="11">
    <name type="scientific">uncultured bacterium</name>
    <name type="common">gcode 4</name>
    <dbReference type="NCBI Taxonomy" id="1234023"/>
    <lineage>
        <taxon>Bacteria</taxon>
        <taxon>environmental samples</taxon>
    </lineage>
</organism>
<evidence type="ECO:0000259" key="10">
    <source>
        <dbReference type="PROSITE" id="PS51722"/>
    </source>
</evidence>
<feature type="domain" description="Tr-type G" evidence="10">
    <location>
        <begin position="335"/>
        <end position="504"/>
    </location>
</feature>
<dbReference type="InterPro" id="IPR015760">
    <property type="entry name" value="TIF_IF2"/>
</dbReference>
<comment type="caution">
    <text evidence="11">The sequence shown here is derived from an EMBL/GenBank/DDBJ whole genome shotgun (WGS) entry which is preliminary data.</text>
</comment>
<dbReference type="EMBL" id="AMFJ01036152">
    <property type="protein sequence ID" value="EKD24884.1"/>
    <property type="molecule type" value="Genomic_DNA"/>
</dbReference>
<dbReference type="SUPFAM" id="SSF52156">
    <property type="entry name" value="Initiation factor IF2/eIF5b, domain 3"/>
    <property type="match status" value="1"/>
</dbReference>
<proteinExistence type="inferred from homology"/>
<evidence type="ECO:0000256" key="4">
    <source>
        <dbReference type="ARBA" id="ARBA00022741"/>
    </source>
</evidence>
<feature type="region of interest" description="Disordered" evidence="9">
    <location>
        <begin position="1"/>
        <end position="45"/>
    </location>
</feature>
<dbReference type="GO" id="GO:0005525">
    <property type="term" value="F:GTP binding"/>
    <property type="evidence" value="ECO:0007669"/>
    <property type="project" value="UniProtKB-KW"/>
</dbReference>
<dbReference type="GO" id="GO:0003924">
    <property type="term" value="F:GTPase activity"/>
    <property type="evidence" value="ECO:0007669"/>
    <property type="project" value="InterPro"/>
</dbReference>
<dbReference type="NCBIfam" id="TIGR00487">
    <property type="entry name" value="IF-2"/>
    <property type="match status" value="1"/>
</dbReference>
<dbReference type="CDD" id="cd01887">
    <property type="entry name" value="IF2_eIF5B"/>
    <property type="match status" value="1"/>
</dbReference>
<dbReference type="SUPFAM" id="SSF52540">
    <property type="entry name" value="P-loop containing nucleoside triphosphate hydrolases"/>
    <property type="match status" value="1"/>
</dbReference>
<evidence type="ECO:0000256" key="5">
    <source>
        <dbReference type="ARBA" id="ARBA00022917"/>
    </source>
</evidence>
<name>K1YHN6_9BACT</name>
<evidence type="ECO:0000256" key="2">
    <source>
        <dbReference type="ARBA" id="ARBA00020675"/>
    </source>
</evidence>
<dbReference type="Pfam" id="PF00009">
    <property type="entry name" value="GTP_EFTU"/>
    <property type="match status" value="1"/>
</dbReference>
<dbReference type="InterPro" id="IPR023115">
    <property type="entry name" value="TIF_IF2_dom3"/>
</dbReference>
<dbReference type="Gene3D" id="3.40.50.10050">
    <property type="entry name" value="Translation initiation factor IF- 2, domain 3"/>
    <property type="match status" value="1"/>
</dbReference>
<dbReference type="PANTHER" id="PTHR43381">
    <property type="entry name" value="TRANSLATION INITIATION FACTOR IF-2-RELATED"/>
    <property type="match status" value="1"/>
</dbReference>
<keyword evidence="3 8" id="KW-0396">Initiation factor</keyword>
<feature type="region of interest" description="Disordered" evidence="9">
    <location>
        <begin position="122"/>
        <end position="157"/>
    </location>
</feature>
<dbReference type="Gene3D" id="2.40.30.10">
    <property type="entry name" value="Translation factors"/>
    <property type="match status" value="2"/>
</dbReference>
<dbReference type="InterPro" id="IPR005225">
    <property type="entry name" value="Small_GTP-bd"/>
</dbReference>
<dbReference type="FunFam" id="3.40.50.10050:FF:000001">
    <property type="entry name" value="Translation initiation factor IF-2"/>
    <property type="match status" value="1"/>
</dbReference>
<evidence type="ECO:0000256" key="7">
    <source>
        <dbReference type="NCBIfam" id="TIGR00487"/>
    </source>
</evidence>
<dbReference type="InterPro" id="IPR006847">
    <property type="entry name" value="IF2_N"/>
</dbReference>
<evidence type="ECO:0000256" key="9">
    <source>
        <dbReference type="SAM" id="MobiDB-lite"/>
    </source>
</evidence>
<dbReference type="PANTHER" id="PTHR43381:SF5">
    <property type="entry name" value="TR-TYPE G DOMAIN-CONTAINING PROTEIN"/>
    <property type="match status" value="1"/>
</dbReference>
<dbReference type="GO" id="GO:0003743">
    <property type="term" value="F:translation initiation factor activity"/>
    <property type="evidence" value="ECO:0007669"/>
    <property type="project" value="UniProtKB-UniRule"/>
</dbReference>